<comment type="caution">
    <text evidence="2">The sequence shown here is derived from an EMBL/GenBank/DDBJ whole genome shotgun (WGS) entry which is preliminary data.</text>
</comment>
<dbReference type="AlphaFoldDB" id="A0AA39X6R5"/>
<sequence length="194" mass="21321">MSGELHAPERITQDWMLTSGTPESLTETLNKLHITADSKAIEDAHSLFGTAPSLPRRARKSSKSLISGQMASDSIPGSSHPRVPADSPHDDEPSSPAIHHGRRCKRPSTTMGHDNHDEDDDMDLGKRKSLAKSSQGDDKDKNKVNSNEDVIIGKRKSRAEKHQEDDDVDDNARAKKPAPKRHMTLAGRTKSTNH</sequence>
<dbReference type="EMBL" id="JAULSR010000002">
    <property type="protein sequence ID" value="KAK0628333.1"/>
    <property type="molecule type" value="Genomic_DNA"/>
</dbReference>
<feature type="compositionally biased region" description="Polar residues" evidence="1">
    <location>
        <begin position="63"/>
        <end position="77"/>
    </location>
</feature>
<name>A0AA39X6R5_9PEZI</name>
<proteinExistence type="predicted"/>
<gene>
    <name evidence="2" type="ORF">B0T17DRAFT_596944</name>
</gene>
<organism evidence="2 3">
    <name type="scientific">Bombardia bombarda</name>
    <dbReference type="NCBI Taxonomy" id="252184"/>
    <lineage>
        <taxon>Eukaryota</taxon>
        <taxon>Fungi</taxon>
        <taxon>Dikarya</taxon>
        <taxon>Ascomycota</taxon>
        <taxon>Pezizomycotina</taxon>
        <taxon>Sordariomycetes</taxon>
        <taxon>Sordariomycetidae</taxon>
        <taxon>Sordariales</taxon>
        <taxon>Lasiosphaeriaceae</taxon>
        <taxon>Bombardia</taxon>
    </lineage>
</organism>
<evidence type="ECO:0000313" key="3">
    <source>
        <dbReference type="Proteomes" id="UP001174934"/>
    </source>
</evidence>
<accession>A0AA39X6R5</accession>
<reference evidence="2" key="1">
    <citation type="submission" date="2023-06" db="EMBL/GenBank/DDBJ databases">
        <title>Genome-scale phylogeny and comparative genomics of the fungal order Sordariales.</title>
        <authorList>
            <consortium name="Lawrence Berkeley National Laboratory"/>
            <person name="Hensen N."/>
            <person name="Bonometti L."/>
            <person name="Westerberg I."/>
            <person name="Brannstrom I.O."/>
            <person name="Guillou S."/>
            <person name="Cros-Aarteil S."/>
            <person name="Calhoun S."/>
            <person name="Haridas S."/>
            <person name="Kuo A."/>
            <person name="Mondo S."/>
            <person name="Pangilinan J."/>
            <person name="Riley R."/>
            <person name="LaButti K."/>
            <person name="Andreopoulos B."/>
            <person name="Lipzen A."/>
            <person name="Chen C."/>
            <person name="Yanf M."/>
            <person name="Daum C."/>
            <person name="Ng V."/>
            <person name="Clum A."/>
            <person name="Steindorff A."/>
            <person name="Ohm R."/>
            <person name="Martin F."/>
            <person name="Silar P."/>
            <person name="Natvig D."/>
            <person name="Lalanne C."/>
            <person name="Gautier V."/>
            <person name="Ament-velasquez S.L."/>
            <person name="Kruys A."/>
            <person name="Hutchinson M.I."/>
            <person name="Powell A.J."/>
            <person name="Barry K."/>
            <person name="Miller A.N."/>
            <person name="Grigoriev I.V."/>
            <person name="Debuchy R."/>
            <person name="Gladieux P."/>
            <person name="Thoren M.H."/>
            <person name="Johannesson H."/>
        </authorList>
    </citation>
    <scope>NUCLEOTIDE SEQUENCE</scope>
    <source>
        <strain evidence="2">SMH3391-2</strain>
    </source>
</reference>
<feature type="region of interest" description="Disordered" evidence="1">
    <location>
        <begin position="48"/>
        <end position="194"/>
    </location>
</feature>
<keyword evidence="3" id="KW-1185">Reference proteome</keyword>
<dbReference type="Proteomes" id="UP001174934">
    <property type="component" value="Unassembled WGS sequence"/>
</dbReference>
<feature type="compositionally biased region" description="Basic residues" evidence="1">
    <location>
        <begin position="174"/>
        <end position="183"/>
    </location>
</feature>
<evidence type="ECO:0000313" key="2">
    <source>
        <dbReference type="EMBL" id="KAK0628333.1"/>
    </source>
</evidence>
<evidence type="ECO:0000256" key="1">
    <source>
        <dbReference type="SAM" id="MobiDB-lite"/>
    </source>
</evidence>
<protein>
    <submittedName>
        <fullName evidence="2">Uncharacterized protein</fullName>
    </submittedName>
</protein>